<comment type="similarity">
    <text evidence="1">Belongs to the enoyl-CoA hydratase/isomerase family.</text>
</comment>
<accession>A0A0C5G5P1</accession>
<keyword evidence="3" id="KW-1185">Reference proteome</keyword>
<proteinExistence type="inferred from homology"/>
<dbReference type="Proteomes" id="UP000032234">
    <property type="component" value="Chromosome"/>
</dbReference>
<dbReference type="KEGG" id="scw:TU94_31805"/>
<dbReference type="HOGENOM" id="CLU_009834_7_2_11"/>
<dbReference type="EMBL" id="CP010849">
    <property type="protein sequence ID" value="AJP05328.1"/>
    <property type="molecule type" value="Genomic_DNA"/>
</dbReference>
<dbReference type="AlphaFoldDB" id="A0A0C5G5P1"/>
<dbReference type="Pfam" id="PF00378">
    <property type="entry name" value="ECH_1"/>
    <property type="match status" value="1"/>
</dbReference>
<reference evidence="2 3" key="1">
    <citation type="submission" date="2015-02" db="EMBL/GenBank/DDBJ databases">
        <title>Genome sequence of thermotolerant Streptomyces cyaneogriseus subsp. Noncyanogenus NMWT1, the producer of nematocidal antibiotics nemadectin.</title>
        <authorList>
            <person name="Wang H."/>
            <person name="Li C."/>
            <person name="Xiang W."/>
            <person name="Wang X."/>
        </authorList>
    </citation>
    <scope>NUCLEOTIDE SEQUENCE [LARGE SCALE GENOMIC DNA]</scope>
    <source>
        <strain evidence="2 3">NMWT 1</strain>
    </source>
</reference>
<evidence type="ECO:0008006" key="4">
    <source>
        <dbReference type="Google" id="ProtNLM"/>
    </source>
</evidence>
<dbReference type="PANTHER" id="PTHR43802">
    <property type="entry name" value="ENOYL-COA HYDRATASE"/>
    <property type="match status" value="1"/>
</dbReference>
<evidence type="ECO:0000313" key="2">
    <source>
        <dbReference type="EMBL" id="AJP05328.1"/>
    </source>
</evidence>
<protein>
    <recommendedName>
        <fullName evidence="4">Enoyl-CoA hydratase</fullName>
    </recommendedName>
</protein>
<dbReference type="SUPFAM" id="SSF52096">
    <property type="entry name" value="ClpP/crotonase"/>
    <property type="match status" value="1"/>
</dbReference>
<dbReference type="GO" id="GO:0003824">
    <property type="term" value="F:catalytic activity"/>
    <property type="evidence" value="ECO:0007669"/>
    <property type="project" value="UniProtKB-ARBA"/>
</dbReference>
<organism evidence="2 3">
    <name type="scientific">Streptomyces cyaneogriseus subsp. noncyanogenus</name>
    <dbReference type="NCBI Taxonomy" id="477245"/>
    <lineage>
        <taxon>Bacteria</taxon>
        <taxon>Bacillati</taxon>
        <taxon>Actinomycetota</taxon>
        <taxon>Actinomycetes</taxon>
        <taxon>Kitasatosporales</taxon>
        <taxon>Streptomycetaceae</taxon>
        <taxon>Streptomyces</taxon>
    </lineage>
</organism>
<dbReference type="InterPro" id="IPR001753">
    <property type="entry name" value="Enoyl-CoA_hydra/iso"/>
</dbReference>
<dbReference type="RefSeq" id="WP_044386957.1">
    <property type="nucleotide sequence ID" value="NZ_CP010849.1"/>
</dbReference>
<dbReference type="Gene3D" id="3.90.226.10">
    <property type="entry name" value="2-enoyl-CoA Hydratase, Chain A, domain 1"/>
    <property type="match status" value="1"/>
</dbReference>
<dbReference type="InterPro" id="IPR029045">
    <property type="entry name" value="ClpP/crotonase-like_dom_sf"/>
</dbReference>
<sequence length="258" mass="26704">MSGTTAPPPGSAPVEVTLDAGVAVITLNRPAKRNALTRSMRRDLAALLRHHGDGHRARGIVVTGRGDAFSAGLDLREAARAPLDLPAEMELFHDITRAALAAEVPVVAALNGVAVGGAGEMALSFDARIATPGAALVWPENATGLTVSNAASLFLPRLAGAARARELILGSARVSASAALGLGLLDAVTEPEDLVPAARRLIHRWTPPGSATAAHLRLLRPDADAVERAMARETEAVRRVQAAGVARAGIEAVLARRR</sequence>
<evidence type="ECO:0000313" key="3">
    <source>
        <dbReference type="Proteomes" id="UP000032234"/>
    </source>
</evidence>
<dbReference type="STRING" id="477245.TU94_31805"/>
<name>A0A0C5G5P1_9ACTN</name>
<dbReference type="CDD" id="cd06558">
    <property type="entry name" value="crotonase-like"/>
    <property type="match status" value="1"/>
</dbReference>
<evidence type="ECO:0000256" key="1">
    <source>
        <dbReference type="ARBA" id="ARBA00005254"/>
    </source>
</evidence>
<dbReference type="PATRIC" id="fig|477245.3.peg.6771"/>
<gene>
    <name evidence="2" type="ORF">TU94_31805</name>
</gene>
<dbReference type="PANTHER" id="PTHR43802:SF1">
    <property type="entry name" value="IP11341P-RELATED"/>
    <property type="match status" value="1"/>
</dbReference>
<dbReference type="OrthoDB" id="4699757at2"/>